<protein>
    <submittedName>
        <fullName evidence="9">MBOAT-2 domain-containing protein</fullName>
    </submittedName>
</protein>
<evidence type="ECO:0000256" key="4">
    <source>
        <dbReference type="ARBA" id="ARBA00022692"/>
    </source>
</evidence>
<dbReference type="AlphaFoldDB" id="A0A8H6TGQ8"/>
<feature type="domain" description="Wax synthase" evidence="8">
    <location>
        <begin position="223"/>
        <end position="309"/>
    </location>
</feature>
<name>A0A8H6TGQ8_9AGAR</name>
<reference evidence="9" key="1">
    <citation type="submission" date="2020-05" db="EMBL/GenBank/DDBJ databases">
        <title>Mycena genomes resolve the evolution of fungal bioluminescence.</title>
        <authorList>
            <person name="Tsai I.J."/>
        </authorList>
    </citation>
    <scope>NUCLEOTIDE SEQUENCE</scope>
    <source>
        <strain evidence="9">171206Taipei</strain>
    </source>
</reference>
<dbReference type="RefSeq" id="XP_037226470.1">
    <property type="nucleotide sequence ID" value="XM_037358560.1"/>
</dbReference>
<dbReference type="EMBL" id="JACAZF010000001">
    <property type="protein sequence ID" value="KAF7316447.1"/>
    <property type="molecule type" value="Genomic_DNA"/>
</dbReference>
<evidence type="ECO:0000256" key="5">
    <source>
        <dbReference type="ARBA" id="ARBA00022989"/>
    </source>
</evidence>
<dbReference type="Pfam" id="PF13813">
    <property type="entry name" value="MBOAT_2"/>
    <property type="match status" value="1"/>
</dbReference>
<feature type="transmembrane region" description="Helical" evidence="7">
    <location>
        <begin position="303"/>
        <end position="324"/>
    </location>
</feature>
<dbReference type="GO" id="GO:0008374">
    <property type="term" value="F:O-acyltransferase activity"/>
    <property type="evidence" value="ECO:0007669"/>
    <property type="project" value="InterPro"/>
</dbReference>
<accession>A0A8H6TGQ8</accession>
<evidence type="ECO:0000259" key="8">
    <source>
        <dbReference type="Pfam" id="PF13813"/>
    </source>
</evidence>
<sequence>MALDPLFTFSDAQWALYLVLMQLPLILQPSQYRPLFFVPILALTVYTAFSTKGRFLDDYYNSLQWMTYFFFASDYILMTDVQRELRQVPGDADTKNGIENASLWRRFCWANSLFFSPRGVGWAHEPTDSLPPHPPLNISRTRFVLQRLRSAVVFFLIHDLCNLHVRANPMFYPEGPGWRSDGWLWRYIVTVSWALSASTALCLIFSLLSVLAVVTRFSEPQAWPALMGRPGDAYTIRRFWGRTWHQLMRRFVSSHGRRLVQFLGLRRGKNPSAYTQLFVAFFISGVVHYAAEVIAMRNYAGMAMIFFMLQPCGIMLEDFVIWCGRRAGWESDKWNYVGYFTTLTWFALVGPLWQETLVREGQMTEGLPVSVIMGVWKGQWVHGPFPTLH</sequence>
<feature type="transmembrane region" description="Helical" evidence="7">
    <location>
        <begin position="273"/>
        <end position="291"/>
    </location>
</feature>
<dbReference type="GeneID" id="59341076"/>
<evidence type="ECO:0000313" key="10">
    <source>
        <dbReference type="Proteomes" id="UP000636479"/>
    </source>
</evidence>
<dbReference type="GO" id="GO:0006629">
    <property type="term" value="P:lipid metabolic process"/>
    <property type="evidence" value="ECO:0007669"/>
    <property type="project" value="InterPro"/>
</dbReference>
<evidence type="ECO:0000256" key="3">
    <source>
        <dbReference type="ARBA" id="ARBA00022679"/>
    </source>
</evidence>
<keyword evidence="3" id="KW-0808">Transferase</keyword>
<keyword evidence="6 7" id="KW-0472">Membrane</keyword>
<dbReference type="PANTHER" id="PTHR31595:SF67">
    <property type="entry name" value="WAX SYNTHASE DOMAIN-CONTAINING PROTEIN"/>
    <property type="match status" value="1"/>
</dbReference>
<dbReference type="InterPro" id="IPR044851">
    <property type="entry name" value="Wax_synthase"/>
</dbReference>
<dbReference type="PANTHER" id="PTHR31595">
    <property type="entry name" value="LONG-CHAIN-ALCOHOL O-FATTY-ACYLTRANSFERASE 3-RELATED"/>
    <property type="match status" value="1"/>
</dbReference>
<comment type="subcellular location">
    <subcellularLocation>
        <location evidence="1">Membrane</location>
        <topology evidence="1">Multi-pass membrane protein</topology>
    </subcellularLocation>
</comment>
<dbReference type="GO" id="GO:0016020">
    <property type="term" value="C:membrane"/>
    <property type="evidence" value="ECO:0007669"/>
    <property type="project" value="UniProtKB-SubCell"/>
</dbReference>
<keyword evidence="10" id="KW-1185">Reference proteome</keyword>
<organism evidence="9 10">
    <name type="scientific">Mycena indigotica</name>
    <dbReference type="NCBI Taxonomy" id="2126181"/>
    <lineage>
        <taxon>Eukaryota</taxon>
        <taxon>Fungi</taxon>
        <taxon>Dikarya</taxon>
        <taxon>Basidiomycota</taxon>
        <taxon>Agaricomycotina</taxon>
        <taxon>Agaricomycetes</taxon>
        <taxon>Agaricomycetidae</taxon>
        <taxon>Agaricales</taxon>
        <taxon>Marasmiineae</taxon>
        <taxon>Mycenaceae</taxon>
        <taxon>Mycena</taxon>
    </lineage>
</organism>
<proteinExistence type="inferred from homology"/>
<evidence type="ECO:0000256" key="2">
    <source>
        <dbReference type="ARBA" id="ARBA00007282"/>
    </source>
</evidence>
<dbReference type="InterPro" id="IPR032805">
    <property type="entry name" value="Wax_synthase_dom"/>
</dbReference>
<evidence type="ECO:0000256" key="1">
    <source>
        <dbReference type="ARBA" id="ARBA00004141"/>
    </source>
</evidence>
<keyword evidence="4 7" id="KW-0812">Transmembrane</keyword>
<gene>
    <name evidence="9" type="ORF">MIND_00163700</name>
</gene>
<comment type="caution">
    <text evidence="9">The sequence shown here is derived from an EMBL/GenBank/DDBJ whole genome shotgun (WGS) entry which is preliminary data.</text>
</comment>
<feature type="transmembrane region" description="Helical" evidence="7">
    <location>
        <begin position="34"/>
        <end position="53"/>
    </location>
</feature>
<dbReference type="OrthoDB" id="1077582at2759"/>
<keyword evidence="5 7" id="KW-1133">Transmembrane helix</keyword>
<feature type="transmembrane region" description="Helical" evidence="7">
    <location>
        <begin position="336"/>
        <end position="353"/>
    </location>
</feature>
<comment type="similarity">
    <text evidence="2">Belongs to the wax synthase family.</text>
</comment>
<evidence type="ECO:0000313" key="9">
    <source>
        <dbReference type="EMBL" id="KAF7316447.1"/>
    </source>
</evidence>
<evidence type="ECO:0000256" key="6">
    <source>
        <dbReference type="ARBA" id="ARBA00023136"/>
    </source>
</evidence>
<dbReference type="Proteomes" id="UP000636479">
    <property type="component" value="Unassembled WGS sequence"/>
</dbReference>
<feature type="transmembrane region" description="Helical" evidence="7">
    <location>
        <begin position="187"/>
        <end position="214"/>
    </location>
</feature>
<evidence type="ECO:0000256" key="7">
    <source>
        <dbReference type="SAM" id="Phobius"/>
    </source>
</evidence>